<dbReference type="RefSeq" id="WP_274349995.1">
    <property type="nucleotide sequence ID" value="NZ_JAQZSM010000001.1"/>
</dbReference>
<dbReference type="InterPro" id="IPR036291">
    <property type="entry name" value="NAD(P)-bd_dom_sf"/>
</dbReference>
<evidence type="ECO:0000313" key="4">
    <source>
        <dbReference type="Proteomes" id="UP001431784"/>
    </source>
</evidence>
<dbReference type="Pfam" id="PF00106">
    <property type="entry name" value="adh_short"/>
    <property type="match status" value="1"/>
</dbReference>
<gene>
    <name evidence="3" type="ORF">PUT78_00320</name>
</gene>
<dbReference type="PRINTS" id="PR00080">
    <property type="entry name" value="SDRFAMILY"/>
</dbReference>
<sequence>MEISQNIALVTGGGSGLGAATARRLAAAGAKVAVLDRSMDAAEQVATEIGGLAVAADVSDATSVAAAFAATEAAFGAAPRIVVNCAGIGTASRILPRDGDLPIDLFERTLRVNLLGTYIVLSHAAKGMAAMDPVDDDGARGVIVNTTSVAWQDGQIGQAAYAASKGGVASLTLPAARELARVGIRVMAVAPGLFETGMSAGLTPEIRASLEASLPFPSRLGHPDEFAMLVQQIVENPILNGEIIRLDSAVRLAPK</sequence>
<organism evidence="3 4">
    <name type="scientific">Roseinatronobacter alkalisoli</name>
    <dbReference type="NCBI Taxonomy" id="3028235"/>
    <lineage>
        <taxon>Bacteria</taxon>
        <taxon>Pseudomonadati</taxon>
        <taxon>Pseudomonadota</taxon>
        <taxon>Alphaproteobacteria</taxon>
        <taxon>Rhodobacterales</taxon>
        <taxon>Paracoccaceae</taxon>
        <taxon>Roseinatronobacter</taxon>
    </lineage>
</organism>
<dbReference type="SUPFAM" id="SSF51735">
    <property type="entry name" value="NAD(P)-binding Rossmann-fold domains"/>
    <property type="match status" value="1"/>
</dbReference>
<dbReference type="InterPro" id="IPR002347">
    <property type="entry name" value="SDR_fam"/>
</dbReference>
<dbReference type="PRINTS" id="PR00081">
    <property type="entry name" value="GDHRDH"/>
</dbReference>
<dbReference type="PANTHER" id="PTHR43658">
    <property type="entry name" value="SHORT-CHAIN DEHYDROGENASE/REDUCTASE"/>
    <property type="match status" value="1"/>
</dbReference>
<dbReference type="EMBL" id="JAQZSM010000001">
    <property type="protein sequence ID" value="MDD7969528.1"/>
    <property type="molecule type" value="Genomic_DNA"/>
</dbReference>
<dbReference type="PANTHER" id="PTHR43658:SF8">
    <property type="entry name" value="17-BETA-HYDROXYSTEROID DEHYDROGENASE 14-RELATED"/>
    <property type="match status" value="1"/>
</dbReference>
<evidence type="ECO:0000256" key="2">
    <source>
        <dbReference type="RuleBase" id="RU000363"/>
    </source>
</evidence>
<keyword evidence="1" id="KW-0560">Oxidoreductase</keyword>
<dbReference type="InterPro" id="IPR020904">
    <property type="entry name" value="Sc_DH/Rdtase_CS"/>
</dbReference>
<evidence type="ECO:0000313" key="3">
    <source>
        <dbReference type="EMBL" id="MDD7969528.1"/>
    </source>
</evidence>
<keyword evidence="4" id="KW-1185">Reference proteome</keyword>
<accession>A0ABT5T6E4</accession>
<comment type="caution">
    <text evidence="3">The sequence shown here is derived from an EMBL/GenBank/DDBJ whole genome shotgun (WGS) entry which is preliminary data.</text>
</comment>
<proteinExistence type="inferred from homology"/>
<evidence type="ECO:0000256" key="1">
    <source>
        <dbReference type="ARBA" id="ARBA00023002"/>
    </source>
</evidence>
<dbReference type="Proteomes" id="UP001431784">
    <property type="component" value="Unassembled WGS sequence"/>
</dbReference>
<protein>
    <submittedName>
        <fullName evidence="3">SDR family NAD(P)-dependent oxidoreductase</fullName>
    </submittedName>
</protein>
<reference evidence="3" key="1">
    <citation type="submission" date="2023-02" db="EMBL/GenBank/DDBJ databases">
        <title>Description of Roseinatronobacter alkalisoli sp. nov., an alkaliphilic bacerium isolated from soda soil.</title>
        <authorList>
            <person name="Wei W."/>
        </authorList>
    </citation>
    <scope>NUCLEOTIDE SEQUENCE</scope>
    <source>
        <strain evidence="3">HJB301</strain>
    </source>
</reference>
<dbReference type="PROSITE" id="PS00061">
    <property type="entry name" value="ADH_SHORT"/>
    <property type="match status" value="1"/>
</dbReference>
<comment type="similarity">
    <text evidence="2">Belongs to the short-chain dehydrogenases/reductases (SDR) family.</text>
</comment>
<name>A0ABT5T6E4_9RHOB</name>
<dbReference type="Gene3D" id="3.40.50.720">
    <property type="entry name" value="NAD(P)-binding Rossmann-like Domain"/>
    <property type="match status" value="1"/>
</dbReference>